<feature type="compositionally biased region" description="Basic and acidic residues" evidence="1">
    <location>
        <begin position="10"/>
        <end position="22"/>
    </location>
</feature>
<reference evidence="3 4" key="1">
    <citation type="submission" date="2016-07" db="EMBL/GenBank/DDBJ databases">
        <title>Pervasive Adenine N6-methylation of Active Genes in Fungi.</title>
        <authorList>
            <consortium name="DOE Joint Genome Institute"/>
            <person name="Mondo S.J."/>
            <person name="Dannebaum R.O."/>
            <person name="Kuo R.C."/>
            <person name="Labutti K."/>
            <person name="Haridas S."/>
            <person name="Kuo A."/>
            <person name="Salamov A."/>
            <person name="Ahrendt S.R."/>
            <person name="Lipzen A."/>
            <person name="Sullivan W."/>
            <person name="Andreopoulos W.B."/>
            <person name="Clum A."/>
            <person name="Lindquist E."/>
            <person name="Daum C."/>
            <person name="Ramamoorthy G.K."/>
            <person name="Gryganskyi A."/>
            <person name="Culley D."/>
            <person name="Magnuson J.K."/>
            <person name="James T.Y."/>
            <person name="O'Malley M.A."/>
            <person name="Stajich J.E."/>
            <person name="Spatafora J.W."/>
            <person name="Visel A."/>
            <person name="Grigoriev I.V."/>
        </authorList>
    </citation>
    <scope>NUCLEOTIDE SEQUENCE [LARGE SCALE GENOMIC DNA]</scope>
    <source>
        <strain evidence="3 4">68-887.2</strain>
    </source>
</reference>
<feature type="transmembrane region" description="Helical" evidence="2">
    <location>
        <begin position="552"/>
        <end position="572"/>
    </location>
</feature>
<gene>
    <name evidence="3" type="ORF">BCR39DRAFT_587226</name>
</gene>
<proteinExistence type="predicted"/>
<dbReference type="PANTHER" id="PTHR42101">
    <property type="entry name" value="CHROMOSOME 16, WHOLE GENOME SHOTGUN SEQUENCE"/>
    <property type="match status" value="1"/>
</dbReference>
<evidence type="ECO:0000313" key="3">
    <source>
        <dbReference type="EMBL" id="ORY31965.1"/>
    </source>
</evidence>
<keyword evidence="4" id="KW-1185">Reference proteome</keyword>
<keyword evidence="2" id="KW-1133">Transmembrane helix</keyword>
<name>A0A1Y2BD27_9TREE</name>
<dbReference type="InParanoid" id="A0A1Y2BD27"/>
<evidence type="ECO:0000313" key="4">
    <source>
        <dbReference type="Proteomes" id="UP000193986"/>
    </source>
</evidence>
<accession>A0A1Y2BD27</accession>
<evidence type="ECO:0000256" key="1">
    <source>
        <dbReference type="SAM" id="MobiDB-lite"/>
    </source>
</evidence>
<dbReference type="STRING" id="71784.A0A1Y2BD27"/>
<feature type="transmembrane region" description="Helical" evidence="2">
    <location>
        <begin position="384"/>
        <end position="407"/>
    </location>
</feature>
<evidence type="ECO:0000256" key="2">
    <source>
        <dbReference type="SAM" id="Phobius"/>
    </source>
</evidence>
<feature type="region of interest" description="Disordered" evidence="1">
    <location>
        <begin position="1"/>
        <end position="76"/>
    </location>
</feature>
<dbReference type="Proteomes" id="UP000193986">
    <property type="component" value="Unassembled WGS sequence"/>
</dbReference>
<comment type="caution">
    <text evidence="3">The sequence shown here is derived from an EMBL/GenBank/DDBJ whole genome shotgun (WGS) entry which is preliminary data.</text>
</comment>
<dbReference type="InterPro" id="IPR010640">
    <property type="entry name" value="Low_temperature_requirement_A"/>
</dbReference>
<dbReference type="EMBL" id="MCFC01000012">
    <property type="protein sequence ID" value="ORY31965.1"/>
    <property type="molecule type" value="Genomic_DNA"/>
</dbReference>
<keyword evidence="2" id="KW-0472">Membrane</keyword>
<feature type="transmembrane region" description="Helical" evidence="2">
    <location>
        <begin position="635"/>
        <end position="658"/>
    </location>
</feature>
<dbReference type="AlphaFoldDB" id="A0A1Y2BD27"/>
<feature type="transmembrane region" description="Helical" evidence="2">
    <location>
        <begin position="312"/>
        <end position="329"/>
    </location>
</feature>
<feature type="transmembrane region" description="Helical" evidence="2">
    <location>
        <begin position="269"/>
        <end position="291"/>
    </location>
</feature>
<feature type="transmembrane region" description="Helical" evidence="2">
    <location>
        <begin position="584"/>
        <end position="605"/>
    </location>
</feature>
<organism evidence="3 4">
    <name type="scientific">Naematelia encephala</name>
    <dbReference type="NCBI Taxonomy" id="71784"/>
    <lineage>
        <taxon>Eukaryota</taxon>
        <taxon>Fungi</taxon>
        <taxon>Dikarya</taxon>
        <taxon>Basidiomycota</taxon>
        <taxon>Agaricomycotina</taxon>
        <taxon>Tremellomycetes</taxon>
        <taxon>Tremellales</taxon>
        <taxon>Naemateliaceae</taxon>
        <taxon>Naematelia</taxon>
    </lineage>
</organism>
<sequence>MSRLVNLTTPERRLRPSPETKTKRSTGSVAQLGYAILPSPRQDPDDKYELDAPEPSEREVKRRSKPPNAVGGGGAIPFFRRPASEDAGPWLEEEHEATEWLSLFYDLTVVAVLTVFSSTHELESPQAIPTFLSYFTVIAWIWTSQVHYDTRYQAEDGWHRLLKFLQITVFIYMGAASGNWSPGMIQDPSVTGINGKLATEMDAAAESFATVLTAFAISRGLLATQYAVCAWSGKKAERRIASQLLSVTTLVISLLLTAVAIVVPRRTNAQVMVKIALLYVAIGLEIISVFLHMHKSLHRYIRTSAIAERYSAFSLIVLGEGFISITRAFNRAISGLSEDNVATYGQVWLAIAIIFLLWALLFGRFRKEDVIDQKRALLWEATHFPLHFGLLLLLAAIVNVIVVISFAQGINSVATEFFETVDAINNNQSLSRSDQSTVQRYLNRLTLEPSYQSEFELLNELANLRNPPQDPSILAYQYFGQILLETTIVSTYRRQAKIQSYGLEVSSETLSALEDLYAVNATNPSNVTLTEIRRDRASEYLVQVIRDPLDEALSGVLWLFPTAGAVLILIAVRSLSWHTSNTFANWVTHTLQITTGIALGLLGILDIGGRDVDVLASKSDLEGTNALYHILQKKWPLSIIVLAYGTVYFGSLGIVRCAREFCRGGKARNMA</sequence>
<keyword evidence="2" id="KW-0812">Transmembrane</keyword>
<dbReference type="PANTHER" id="PTHR42101:SF1">
    <property type="entry name" value="LOW TEMPERATURE REQUIREMENT A"/>
    <property type="match status" value="1"/>
</dbReference>
<feature type="transmembrane region" description="Helical" evidence="2">
    <location>
        <begin position="244"/>
        <end position="263"/>
    </location>
</feature>
<feature type="transmembrane region" description="Helical" evidence="2">
    <location>
        <begin position="161"/>
        <end position="180"/>
    </location>
</feature>
<feature type="transmembrane region" description="Helical" evidence="2">
    <location>
        <begin position="341"/>
        <end position="363"/>
    </location>
</feature>
<feature type="transmembrane region" description="Helical" evidence="2">
    <location>
        <begin position="208"/>
        <end position="232"/>
    </location>
</feature>
<dbReference type="Pfam" id="PF06772">
    <property type="entry name" value="LtrA"/>
    <property type="match status" value="1"/>
</dbReference>
<dbReference type="OrthoDB" id="3243926at2759"/>
<feature type="compositionally biased region" description="Basic and acidic residues" evidence="1">
    <location>
        <begin position="42"/>
        <end position="60"/>
    </location>
</feature>
<protein>
    <submittedName>
        <fullName evidence="3">Bacterial low temperature requirement A protein-domain-containing protein</fullName>
    </submittedName>
</protein>